<evidence type="ECO:0000256" key="4">
    <source>
        <dbReference type="ARBA" id="ARBA00022989"/>
    </source>
</evidence>
<organism evidence="11 12">
    <name type="scientific">Ramlibacter humi</name>
    <dbReference type="NCBI Taxonomy" id="2530451"/>
    <lineage>
        <taxon>Bacteria</taxon>
        <taxon>Pseudomonadati</taxon>
        <taxon>Pseudomonadota</taxon>
        <taxon>Betaproteobacteria</taxon>
        <taxon>Burkholderiales</taxon>
        <taxon>Comamonadaceae</taxon>
        <taxon>Ramlibacter</taxon>
    </lineage>
</organism>
<keyword evidence="5 9" id="KW-0472">Membrane</keyword>
<protein>
    <recommendedName>
        <fullName evidence="8">Ancillary SecYEG translocon subunit</fullName>
    </recommendedName>
</protein>
<evidence type="ECO:0000256" key="3">
    <source>
        <dbReference type="ARBA" id="ARBA00022692"/>
    </source>
</evidence>
<dbReference type="GO" id="GO:0005886">
    <property type="term" value="C:plasma membrane"/>
    <property type="evidence" value="ECO:0007669"/>
    <property type="project" value="UniProtKB-SubCell"/>
</dbReference>
<reference evidence="11 12" key="1">
    <citation type="submission" date="2019-03" db="EMBL/GenBank/DDBJ databases">
        <title>Ramlibacter sp. 18x22-1, whole genome shotgun sequence.</title>
        <authorList>
            <person name="Zhang X."/>
            <person name="Feng G."/>
            <person name="Zhu H."/>
        </authorList>
    </citation>
    <scope>NUCLEOTIDE SEQUENCE [LARGE SCALE GENOMIC DNA]</scope>
    <source>
        <strain evidence="11 12">18x22-1</strain>
    </source>
</reference>
<evidence type="ECO:0000256" key="6">
    <source>
        <dbReference type="ARBA" id="ARBA00023186"/>
    </source>
</evidence>
<proteinExistence type="inferred from homology"/>
<dbReference type="InterPro" id="IPR011990">
    <property type="entry name" value="TPR-like_helical_dom_sf"/>
</dbReference>
<evidence type="ECO:0000256" key="7">
    <source>
        <dbReference type="ARBA" id="ARBA00024197"/>
    </source>
</evidence>
<dbReference type="InterPro" id="IPR026039">
    <property type="entry name" value="YfgM"/>
</dbReference>
<dbReference type="AlphaFoldDB" id="A0A4Z0C9X1"/>
<dbReference type="Proteomes" id="UP000297839">
    <property type="component" value="Unassembled WGS sequence"/>
</dbReference>
<evidence type="ECO:0000256" key="9">
    <source>
        <dbReference type="SAM" id="Phobius"/>
    </source>
</evidence>
<dbReference type="Gene3D" id="1.25.40.10">
    <property type="entry name" value="Tetratricopeptide repeat domain"/>
    <property type="match status" value="1"/>
</dbReference>
<keyword evidence="4 9" id="KW-1133">Transmembrane helix</keyword>
<dbReference type="GO" id="GO:0044877">
    <property type="term" value="F:protein-containing complex binding"/>
    <property type="evidence" value="ECO:0007669"/>
    <property type="project" value="InterPro"/>
</dbReference>
<evidence type="ECO:0000256" key="1">
    <source>
        <dbReference type="ARBA" id="ARBA00004401"/>
    </source>
</evidence>
<dbReference type="Pfam" id="PF09976">
    <property type="entry name" value="TPR_21"/>
    <property type="match status" value="1"/>
</dbReference>
<keyword evidence="2" id="KW-1003">Cell membrane</keyword>
<gene>
    <name evidence="11" type="ORF">EZ216_04735</name>
</gene>
<comment type="similarity">
    <text evidence="7">Belongs to the YfgM family.</text>
</comment>
<keyword evidence="6" id="KW-0143">Chaperone</keyword>
<evidence type="ECO:0000256" key="2">
    <source>
        <dbReference type="ARBA" id="ARBA00022475"/>
    </source>
</evidence>
<keyword evidence="12" id="KW-1185">Reference proteome</keyword>
<name>A0A4Z0C9X1_9BURK</name>
<dbReference type="PANTHER" id="PTHR38035:SF1">
    <property type="entry name" value="ANCILLARY SECYEG TRANSLOCON SUBUNIT"/>
    <property type="match status" value="1"/>
</dbReference>
<dbReference type="OrthoDB" id="8521102at2"/>
<evidence type="ECO:0000313" key="12">
    <source>
        <dbReference type="Proteomes" id="UP000297839"/>
    </source>
</evidence>
<comment type="subcellular location">
    <subcellularLocation>
        <location evidence="1">Cell membrane</location>
        <topology evidence="1">Single-pass type II membrane protein</topology>
    </subcellularLocation>
</comment>
<sequence length="229" mass="24922">MASHLDLEEQEQLDELKHFWNTYGNLISWALILVFGAIAAMNGWQWYQRTQSAKASAIYEEVERAVQGGDLARAEQGFADARDKFSGTVFTQQAGLLVAQAAMDKGKPDTAKAALTWVAEHASDEGLQAVARLRLAAVLVEAKAYDDALKQLSAEMPAQFTALAADRRGDIYNLQGKKAEAKAEYSKAYQGLDERAEYRRLLEVKLTALGVDPKTLAPADKSAAGAAKS</sequence>
<keyword evidence="3 9" id="KW-0812">Transmembrane</keyword>
<evidence type="ECO:0000313" key="11">
    <source>
        <dbReference type="EMBL" id="TFZ08467.1"/>
    </source>
</evidence>
<comment type="caution">
    <text evidence="11">The sequence shown here is derived from an EMBL/GenBank/DDBJ whole genome shotgun (WGS) entry which is preliminary data.</text>
</comment>
<dbReference type="EMBL" id="SMLK01000001">
    <property type="protein sequence ID" value="TFZ08467.1"/>
    <property type="molecule type" value="Genomic_DNA"/>
</dbReference>
<accession>A0A4Z0C9X1</accession>
<evidence type="ECO:0000259" key="10">
    <source>
        <dbReference type="Pfam" id="PF09976"/>
    </source>
</evidence>
<dbReference type="InterPro" id="IPR018704">
    <property type="entry name" value="SecYEG/CpoB_TPR"/>
</dbReference>
<dbReference type="PANTHER" id="PTHR38035">
    <property type="entry name" value="UPF0070 PROTEIN YFGM"/>
    <property type="match status" value="1"/>
</dbReference>
<feature type="domain" description="Ancillary SecYEG translocon subunit/Cell division coordinator CpoB TPR" evidence="10">
    <location>
        <begin position="17"/>
        <end position="210"/>
    </location>
</feature>
<dbReference type="RefSeq" id="WP_135248403.1">
    <property type="nucleotide sequence ID" value="NZ_SMLK01000001.1"/>
</dbReference>
<dbReference type="PIRSF" id="PIRSF006170">
    <property type="entry name" value="YfgM"/>
    <property type="match status" value="1"/>
</dbReference>
<dbReference type="SUPFAM" id="SSF48452">
    <property type="entry name" value="TPR-like"/>
    <property type="match status" value="1"/>
</dbReference>
<evidence type="ECO:0000256" key="5">
    <source>
        <dbReference type="ARBA" id="ARBA00023136"/>
    </source>
</evidence>
<feature type="transmembrane region" description="Helical" evidence="9">
    <location>
        <begin position="26"/>
        <end position="44"/>
    </location>
</feature>
<evidence type="ECO:0000256" key="8">
    <source>
        <dbReference type="ARBA" id="ARBA00024235"/>
    </source>
</evidence>